<evidence type="ECO:0000313" key="3">
    <source>
        <dbReference type="EMBL" id="GAA0626870.1"/>
    </source>
</evidence>
<proteinExistence type="predicted"/>
<dbReference type="InterPro" id="IPR005151">
    <property type="entry name" value="Tail-specific_protease"/>
</dbReference>
<keyword evidence="4" id="KW-1185">Reference proteome</keyword>
<comment type="caution">
    <text evidence="3">The sequence shown here is derived from an EMBL/GenBank/DDBJ whole genome shotgun (WGS) entry which is preliminary data.</text>
</comment>
<organism evidence="3 4">
    <name type="scientific">Brevundimonas kwangchunensis</name>
    <dbReference type="NCBI Taxonomy" id="322163"/>
    <lineage>
        <taxon>Bacteria</taxon>
        <taxon>Pseudomonadati</taxon>
        <taxon>Pseudomonadota</taxon>
        <taxon>Alphaproteobacteria</taxon>
        <taxon>Caulobacterales</taxon>
        <taxon>Caulobacteraceae</taxon>
        <taxon>Brevundimonas</taxon>
    </lineage>
</organism>
<dbReference type="PANTHER" id="PTHR32060">
    <property type="entry name" value="TAIL-SPECIFIC PROTEASE"/>
    <property type="match status" value="1"/>
</dbReference>
<sequence length="474" mass="50296">MHLKRLCGLVACGLILAQPVSAQEFDRTGWFADLEQMRDVMSHSYANLEWAASERQSLKTAWDTAYAAVGAATDDASARTALTRFASSFADGHVSVRWPAATAQTGGAGPASPCAGLAPGGAGDRQGAFPGMPGFEPIPGDDSAILAAGFVTVDGKRFGVLRIPAFGQFAFPEICNGIAAERGIGNDCDDACVEALEREGHAAFVAIATRQLRALSARRPDALIVDLARNGGGDDSSEAIARMVTRRPLRSARVGMMRTPAWTAKLDSDIEELTAMRPNLAAADRATVDGLIAQMRAARDETRTPCDRSPMWRGEPVSCSQLVETGLSATGWINGHDADQVRGKPWEGLTFSLVSYPYEAGIWDGPLYVVVDQGSASSAEQFASVLRDNDAAVIIGAPSFGAGCGHWLGGEPVRLNHSGGEFSMPDCVRYRADGANEVGGIVPDVLIPLRNNDTRQQRTARMRAALARLTPARP</sequence>
<keyword evidence="1" id="KW-0732">Signal</keyword>
<dbReference type="Gene3D" id="3.90.226.10">
    <property type="entry name" value="2-enoyl-CoA Hydratase, Chain A, domain 1"/>
    <property type="match status" value="1"/>
</dbReference>
<dbReference type="Proteomes" id="UP001501352">
    <property type="component" value="Unassembled WGS sequence"/>
</dbReference>
<dbReference type="RefSeq" id="WP_343794222.1">
    <property type="nucleotide sequence ID" value="NZ_BAAAGA010000005.1"/>
</dbReference>
<feature type="domain" description="Tail specific protease" evidence="2">
    <location>
        <begin position="220"/>
        <end position="448"/>
    </location>
</feature>
<gene>
    <name evidence="3" type="ORF">GCM10009422_24740</name>
</gene>
<feature type="signal peptide" evidence="1">
    <location>
        <begin position="1"/>
        <end position="22"/>
    </location>
</feature>
<dbReference type="EMBL" id="BAAAGA010000005">
    <property type="protein sequence ID" value="GAA0626870.1"/>
    <property type="molecule type" value="Genomic_DNA"/>
</dbReference>
<dbReference type="PANTHER" id="PTHR32060:SF22">
    <property type="entry name" value="CARBOXYL-TERMINAL-PROCESSING PEPTIDASE 3, CHLOROPLASTIC"/>
    <property type="match status" value="1"/>
</dbReference>
<accession>A0ABP3SA25</accession>
<dbReference type="SMART" id="SM00245">
    <property type="entry name" value="TSPc"/>
    <property type="match status" value="1"/>
</dbReference>
<protein>
    <recommendedName>
        <fullName evidence="2">Tail specific protease domain-containing protein</fullName>
    </recommendedName>
</protein>
<name>A0ABP3SA25_9CAUL</name>
<evidence type="ECO:0000256" key="1">
    <source>
        <dbReference type="SAM" id="SignalP"/>
    </source>
</evidence>
<dbReference type="Pfam" id="PF03572">
    <property type="entry name" value="Peptidase_S41"/>
    <property type="match status" value="1"/>
</dbReference>
<dbReference type="SUPFAM" id="SSF52096">
    <property type="entry name" value="ClpP/crotonase"/>
    <property type="match status" value="1"/>
</dbReference>
<dbReference type="InterPro" id="IPR029045">
    <property type="entry name" value="ClpP/crotonase-like_dom_sf"/>
</dbReference>
<feature type="chain" id="PRO_5045829683" description="Tail specific protease domain-containing protein" evidence="1">
    <location>
        <begin position="23"/>
        <end position="474"/>
    </location>
</feature>
<evidence type="ECO:0000259" key="2">
    <source>
        <dbReference type="SMART" id="SM00245"/>
    </source>
</evidence>
<evidence type="ECO:0000313" key="4">
    <source>
        <dbReference type="Proteomes" id="UP001501352"/>
    </source>
</evidence>
<reference evidence="4" key="1">
    <citation type="journal article" date="2019" name="Int. J. Syst. Evol. Microbiol.">
        <title>The Global Catalogue of Microorganisms (GCM) 10K type strain sequencing project: providing services to taxonomists for standard genome sequencing and annotation.</title>
        <authorList>
            <consortium name="The Broad Institute Genomics Platform"/>
            <consortium name="The Broad Institute Genome Sequencing Center for Infectious Disease"/>
            <person name="Wu L."/>
            <person name="Ma J."/>
        </authorList>
    </citation>
    <scope>NUCLEOTIDE SEQUENCE [LARGE SCALE GENOMIC DNA]</scope>
    <source>
        <strain evidence="4">JCM 12928</strain>
    </source>
</reference>